<gene>
    <name evidence="1" type="ORF">TCAL_01969</name>
</gene>
<feature type="non-terminal residue" evidence="1">
    <location>
        <position position="232"/>
    </location>
</feature>
<name>A0A553PPY9_TIGCA</name>
<reference evidence="1 2" key="1">
    <citation type="journal article" date="2018" name="Nat. Ecol. Evol.">
        <title>Genomic signatures of mitonuclear coevolution across populations of Tigriopus californicus.</title>
        <authorList>
            <person name="Barreto F.S."/>
            <person name="Watson E.T."/>
            <person name="Lima T.G."/>
            <person name="Willett C.S."/>
            <person name="Edmands S."/>
            <person name="Li W."/>
            <person name="Burton R.S."/>
        </authorList>
    </citation>
    <scope>NUCLEOTIDE SEQUENCE [LARGE SCALE GENOMIC DNA]</scope>
    <source>
        <strain evidence="1 2">San Diego</strain>
    </source>
</reference>
<evidence type="ECO:0000313" key="1">
    <source>
        <dbReference type="EMBL" id="TRY79748.1"/>
    </source>
</evidence>
<sequence>MPKHSKYLFCPNDIILEFGGAKKKTFFSKLCSVVFEQGRKSPLRAHVETVKHKKNLQLNEEGRNPRQQMLNMSTAENKHSNFAQALCKAFVTANIPLTKVEHPSVVELIQEHVTAPSRWTMTRIMEQECQNLLAEIKTRLTGKSIFVAVDETTDRTGRAMCAILAGPLDGKFLQWPFLIDLADIVRANNQTVQQFVMSALFKLLGDALEYQEIRLFLTDGAAYCLKAGRDLK</sequence>
<comment type="caution">
    <text evidence="1">The sequence shown here is derived from an EMBL/GenBank/DDBJ whole genome shotgun (WGS) entry which is preliminary data.</text>
</comment>
<dbReference type="AlphaFoldDB" id="A0A553PPY9"/>
<evidence type="ECO:0008006" key="3">
    <source>
        <dbReference type="Google" id="ProtNLM"/>
    </source>
</evidence>
<accession>A0A553PPY9</accession>
<protein>
    <recommendedName>
        <fullName evidence="3">DUF659 domain-containing protein</fullName>
    </recommendedName>
</protein>
<organism evidence="1 2">
    <name type="scientific">Tigriopus californicus</name>
    <name type="common">Marine copepod</name>
    <dbReference type="NCBI Taxonomy" id="6832"/>
    <lineage>
        <taxon>Eukaryota</taxon>
        <taxon>Metazoa</taxon>
        <taxon>Ecdysozoa</taxon>
        <taxon>Arthropoda</taxon>
        <taxon>Crustacea</taxon>
        <taxon>Multicrustacea</taxon>
        <taxon>Hexanauplia</taxon>
        <taxon>Copepoda</taxon>
        <taxon>Harpacticoida</taxon>
        <taxon>Harpacticidae</taxon>
        <taxon>Tigriopus</taxon>
    </lineage>
</organism>
<evidence type="ECO:0000313" key="2">
    <source>
        <dbReference type="Proteomes" id="UP000318571"/>
    </source>
</evidence>
<keyword evidence="2" id="KW-1185">Reference proteome</keyword>
<dbReference type="EMBL" id="VCGU01000002">
    <property type="protein sequence ID" value="TRY79748.1"/>
    <property type="molecule type" value="Genomic_DNA"/>
</dbReference>
<dbReference type="OMA" id="WTMTRIM"/>
<proteinExistence type="predicted"/>
<dbReference type="Proteomes" id="UP000318571">
    <property type="component" value="Chromosome 6"/>
</dbReference>